<protein>
    <submittedName>
        <fullName evidence="1">Uncharacterized protein</fullName>
    </submittedName>
</protein>
<dbReference type="EMBL" id="BARW01010202">
    <property type="protein sequence ID" value="GAI73936.1"/>
    <property type="molecule type" value="Genomic_DNA"/>
</dbReference>
<reference evidence="1" key="1">
    <citation type="journal article" date="2014" name="Front. Microbiol.">
        <title>High frequency of phylogenetically diverse reductive dehalogenase-homologous genes in deep subseafloor sedimentary metagenomes.</title>
        <authorList>
            <person name="Kawai M."/>
            <person name="Futagami T."/>
            <person name="Toyoda A."/>
            <person name="Takaki Y."/>
            <person name="Nishi S."/>
            <person name="Hori S."/>
            <person name="Arai W."/>
            <person name="Tsubouchi T."/>
            <person name="Morono Y."/>
            <person name="Uchiyama I."/>
            <person name="Ito T."/>
            <person name="Fujiyama A."/>
            <person name="Inagaki F."/>
            <person name="Takami H."/>
        </authorList>
    </citation>
    <scope>NUCLEOTIDE SEQUENCE</scope>
    <source>
        <strain evidence="1">Expedition CK06-06</strain>
    </source>
</reference>
<name>X1S459_9ZZZZ</name>
<organism evidence="1">
    <name type="scientific">marine sediment metagenome</name>
    <dbReference type="NCBI Taxonomy" id="412755"/>
    <lineage>
        <taxon>unclassified sequences</taxon>
        <taxon>metagenomes</taxon>
        <taxon>ecological metagenomes</taxon>
    </lineage>
</organism>
<dbReference type="AlphaFoldDB" id="X1S459"/>
<comment type="caution">
    <text evidence="1">The sequence shown here is derived from an EMBL/GenBank/DDBJ whole genome shotgun (WGS) entry which is preliminary data.</text>
</comment>
<proteinExistence type="predicted"/>
<accession>X1S459</accession>
<sequence length="49" mass="5636">MKETQRLLKVVKRQSAFIEEMEQQYPGITKVKRDAEGAIIIDEEIDNGS</sequence>
<gene>
    <name evidence="1" type="ORF">S12H4_20201</name>
</gene>
<evidence type="ECO:0000313" key="1">
    <source>
        <dbReference type="EMBL" id="GAI73936.1"/>
    </source>
</evidence>